<name>A0ABW3EJK8_9ACTN</name>
<protein>
    <submittedName>
        <fullName evidence="1">Asparagine synthase</fullName>
    </submittedName>
</protein>
<comment type="caution">
    <text evidence="1">The sequence shown here is derived from an EMBL/GenBank/DDBJ whole genome shotgun (WGS) entry which is preliminary data.</text>
</comment>
<organism evidence="1 2">
    <name type="scientific">Actinomadura sediminis</name>
    <dbReference type="NCBI Taxonomy" id="1038904"/>
    <lineage>
        <taxon>Bacteria</taxon>
        <taxon>Bacillati</taxon>
        <taxon>Actinomycetota</taxon>
        <taxon>Actinomycetes</taxon>
        <taxon>Streptosporangiales</taxon>
        <taxon>Thermomonosporaceae</taxon>
        <taxon>Actinomadura</taxon>
    </lineage>
</organism>
<sequence>MVEQLAATDGIRTAIIVRERVPGRAPVSPAPVRVAAGDLDEIAAQTRRWPVDHVLVEVAPRRPVRVTVGADRSTPLFLAHRDSVLHGSWDMAELAPFATGINPREATRLLIYQPRYSTETAFTGIYRLTERATATFGGDLVISYPEPVVHAEPRELVDGADVLTAFVEAIDTALDARPLEPAATVCHLTGGLDSDSIGTRAARRWPGQVDTATLIVIGPGREQQIRRRAEMRDRVPFGPHDLQVDTRGRLMFGPFCARVRGDLVSPYDEPLYQHFDELNALIASMGAHSVVTGLGGDEMVAIGSDESAQAAADRTDDSSLSWLGPRARAAIEYVDDAIAPPAMAGGITLLAAETVAPPLLRAGLWPVHPFAHRALIELGDQLPFHWRELKQLQRRHLGTFGLSHDACNPERRESFAELVEESLGVNGLPLLRRILNEGSPLIEAGLLDPDGLKTTVAALETEPYHEEPHSKLVEVITLDQAVRAFLS</sequence>
<dbReference type="SUPFAM" id="SSF52402">
    <property type="entry name" value="Adenine nucleotide alpha hydrolases-like"/>
    <property type="match status" value="1"/>
</dbReference>
<proteinExistence type="predicted"/>
<reference evidence="2" key="1">
    <citation type="journal article" date="2019" name="Int. J. Syst. Evol. Microbiol.">
        <title>The Global Catalogue of Microorganisms (GCM) 10K type strain sequencing project: providing services to taxonomists for standard genome sequencing and annotation.</title>
        <authorList>
            <consortium name="The Broad Institute Genomics Platform"/>
            <consortium name="The Broad Institute Genome Sequencing Center for Infectious Disease"/>
            <person name="Wu L."/>
            <person name="Ma J."/>
        </authorList>
    </citation>
    <scope>NUCLEOTIDE SEQUENCE [LARGE SCALE GENOMIC DNA]</scope>
    <source>
        <strain evidence="2">JCM 31202</strain>
    </source>
</reference>
<keyword evidence="2" id="KW-1185">Reference proteome</keyword>
<dbReference type="Proteomes" id="UP001596972">
    <property type="component" value="Unassembled WGS sequence"/>
</dbReference>
<evidence type="ECO:0000313" key="1">
    <source>
        <dbReference type="EMBL" id="MFD0899083.1"/>
    </source>
</evidence>
<dbReference type="Gene3D" id="3.40.50.620">
    <property type="entry name" value="HUPs"/>
    <property type="match status" value="1"/>
</dbReference>
<accession>A0ABW3EJK8</accession>
<dbReference type="EMBL" id="JBHTJA010000001">
    <property type="protein sequence ID" value="MFD0899083.1"/>
    <property type="molecule type" value="Genomic_DNA"/>
</dbReference>
<gene>
    <name evidence="1" type="ORF">ACFQ11_01570</name>
</gene>
<evidence type="ECO:0000313" key="2">
    <source>
        <dbReference type="Proteomes" id="UP001596972"/>
    </source>
</evidence>
<dbReference type="InterPro" id="IPR014729">
    <property type="entry name" value="Rossmann-like_a/b/a_fold"/>
</dbReference>